<proteinExistence type="predicted"/>
<comment type="caution">
    <text evidence="1">The sequence shown here is derived from an EMBL/GenBank/DDBJ whole genome shotgun (WGS) entry which is preliminary data.</text>
</comment>
<protein>
    <submittedName>
        <fullName evidence="1">Uncharacterized protein</fullName>
    </submittedName>
</protein>
<sequence length="153" mass="17279">MGAWKVDLLCQFYHDHHGIEVLMLRPADFTPFQSLRHYGERLLHGGVDRRDVIQSAVLAATCAQTYGAYHIVRQDPFTEEDVQAYAASPLKIWEKVYLGAAAIIKLIRCMCHIEFRYKEEGESRTGFLLRFTFSHPAMSTTIEESGASGGKLA</sequence>
<evidence type="ECO:0000313" key="2">
    <source>
        <dbReference type="Proteomes" id="UP001589818"/>
    </source>
</evidence>
<evidence type="ECO:0000313" key="1">
    <source>
        <dbReference type="EMBL" id="MFC0391356.1"/>
    </source>
</evidence>
<name>A0ABV6J694_9BACL</name>
<keyword evidence="2" id="KW-1185">Reference proteome</keyword>
<organism evidence="1 2">
    <name type="scientific">Paenibacillus mendelii</name>
    <dbReference type="NCBI Taxonomy" id="206163"/>
    <lineage>
        <taxon>Bacteria</taxon>
        <taxon>Bacillati</taxon>
        <taxon>Bacillota</taxon>
        <taxon>Bacilli</taxon>
        <taxon>Bacillales</taxon>
        <taxon>Paenibacillaceae</taxon>
        <taxon>Paenibacillus</taxon>
    </lineage>
</organism>
<reference evidence="1 2" key="1">
    <citation type="submission" date="2024-09" db="EMBL/GenBank/DDBJ databases">
        <authorList>
            <person name="Sun Q."/>
            <person name="Mori K."/>
        </authorList>
    </citation>
    <scope>NUCLEOTIDE SEQUENCE [LARGE SCALE GENOMIC DNA]</scope>
    <source>
        <strain evidence="1 2">CCM 4839</strain>
    </source>
</reference>
<dbReference type="RefSeq" id="WP_204818008.1">
    <property type="nucleotide sequence ID" value="NZ_JANHOF010000004.1"/>
</dbReference>
<dbReference type="EMBL" id="JBHLVF010000010">
    <property type="protein sequence ID" value="MFC0391356.1"/>
    <property type="molecule type" value="Genomic_DNA"/>
</dbReference>
<gene>
    <name evidence="1" type="ORF">ACFFJ8_08200</name>
</gene>
<accession>A0ABV6J694</accession>
<dbReference type="Proteomes" id="UP001589818">
    <property type="component" value="Unassembled WGS sequence"/>
</dbReference>